<dbReference type="InterPro" id="IPR011013">
    <property type="entry name" value="Gal_mutarotase_sf_dom"/>
</dbReference>
<dbReference type="PANTHER" id="PTHR10091">
    <property type="entry name" value="ALDOSE-1-EPIMERASE"/>
    <property type="match status" value="1"/>
</dbReference>
<accession>A0ABV6CD36</accession>
<keyword evidence="2" id="KW-1185">Reference proteome</keyword>
<sequence>MTKSNNDIISLKNKDSELRLLPKLGGAILSFEYLGQQVFREVDEETFFKDPTVRLTACYPLVPFSNRIANGKFKWEDEEYTLRKNFGDSPHALHGLGWQSEWNISEVKEDEATLTLSHKPKSEGDWPFAFKVDQQFKLINNELHLSLTVENQDAKTMPCGLGWHPFFKRSAQTHCEFIAKNLWQNDDNMLPSQSIEIDSSLLKELFQPLGETPKLDNCLSGFEGYFSLKQPEFNRQIDIYASKALNHLVIFTPPTGTFIAIEPVTHRNAAINTNDPKSHGIETLAPNCSMNVTCIIKIDSLESSKLAANN</sequence>
<dbReference type="InterPro" id="IPR014718">
    <property type="entry name" value="GH-type_carb-bd"/>
</dbReference>
<evidence type="ECO:0000313" key="1">
    <source>
        <dbReference type="EMBL" id="MFC0180891.1"/>
    </source>
</evidence>
<dbReference type="RefSeq" id="WP_385878132.1">
    <property type="nucleotide sequence ID" value="NZ_JBHLXE010000108.1"/>
</dbReference>
<comment type="caution">
    <text evidence="1">The sequence shown here is derived from an EMBL/GenBank/DDBJ whole genome shotgun (WGS) entry which is preliminary data.</text>
</comment>
<dbReference type="PANTHER" id="PTHR10091:SF45">
    <property type="entry name" value="ALDOSE 1-EPIMERASE"/>
    <property type="match status" value="1"/>
</dbReference>
<reference evidence="1 2" key="1">
    <citation type="submission" date="2024-09" db="EMBL/GenBank/DDBJ databases">
        <authorList>
            <person name="Sun Q."/>
            <person name="Mori K."/>
        </authorList>
    </citation>
    <scope>NUCLEOTIDE SEQUENCE [LARGE SCALE GENOMIC DNA]</scope>
    <source>
        <strain evidence="1 2">CCM 8545</strain>
    </source>
</reference>
<protein>
    <submittedName>
        <fullName evidence="1">Aldose 1-epimerase</fullName>
    </submittedName>
</protein>
<dbReference type="Proteomes" id="UP001589758">
    <property type="component" value="Unassembled WGS sequence"/>
</dbReference>
<dbReference type="EMBL" id="JBHLXE010000108">
    <property type="protein sequence ID" value="MFC0180891.1"/>
    <property type="molecule type" value="Genomic_DNA"/>
</dbReference>
<organism evidence="1 2">
    <name type="scientific">Thorsellia kenyensis</name>
    <dbReference type="NCBI Taxonomy" id="1549888"/>
    <lineage>
        <taxon>Bacteria</taxon>
        <taxon>Pseudomonadati</taxon>
        <taxon>Pseudomonadota</taxon>
        <taxon>Gammaproteobacteria</taxon>
        <taxon>Enterobacterales</taxon>
        <taxon>Thorselliaceae</taxon>
        <taxon>Thorsellia</taxon>
    </lineage>
</organism>
<dbReference type="InterPro" id="IPR008183">
    <property type="entry name" value="Aldose_1/G6P_1-epimerase"/>
</dbReference>
<evidence type="ECO:0000313" key="2">
    <source>
        <dbReference type="Proteomes" id="UP001589758"/>
    </source>
</evidence>
<name>A0ABV6CD36_9GAMM</name>
<dbReference type="SUPFAM" id="SSF74650">
    <property type="entry name" value="Galactose mutarotase-like"/>
    <property type="match status" value="1"/>
</dbReference>
<gene>
    <name evidence="1" type="ORF">ACFFIT_12495</name>
</gene>
<proteinExistence type="predicted"/>
<dbReference type="Pfam" id="PF01263">
    <property type="entry name" value="Aldose_epim"/>
    <property type="match status" value="1"/>
</dbReference>
<dbReference type="CDD" id="cd09021">
    <property type="entry name" value="Aldose_epim_Ec_YphB"/>
    <property type="match status" value="1"/>
</dbReference>
<dbReference type="Gene3D" id="2.70.98.10">
    <property type="match status" value="1"/>
</dbReference>